<dbReference type="GO" id="GO:0020037">
    <property type="term" value="F:heme binding"/>
    <property type="evidence" value="ECO:0007669"/>
    <property type="project" value="InterPro"/>
</dbReference>
<feature type="binding site" description="axial binding residue" evidence="8">
    <location>
        <position position="448"/>
    </location>
    <ligand>
        <name>heme</name>
        <dbReference type="ChEBI" id="CHEBI:30413"/>
    </ligand>
    <ligandPart>
        <name>Fe</name>
        <dbReference type="ChEBI" id="CHEBI:18248"/>
    </ligandPart>
</feature>
<dbReference type="SUPFAM" id="SSF48264">
    <property type="entry name" value="Cytochrome P450"/>
    <property type="match status" value="1"/>
</dbReference>
<dbReference type="GO" id="GO:0016705">
    <property type="term" value="F:oxidoreductase activity, acting on paired donors, with incorporation or reduction of molecular oxygen"/>
    <property type="evidence" value="ECO:0007669"/>
    <property type="project" value="InterPro"/>
</dbReference>
<evidence type="ECO:0000313" key="9">
    <source>
        <dbReference type="EMBL" id="KAK5633795.1"/>
    </source>
</evidence>
<reference evidence="9 10" key="1">
    <citation type="submission" date="2023-10" db="EMBL/GenBank/DDBJ databases">
        <title>Draft genome sequence of Xylaria bambusicola isolate GMP-LS, the root and basal stem rot pathogen of sugarcane in Indonesia.</title>
        <authorList>
            <person name="Selvaraj P."/>
            <person name="Muralishankar V."/>
            <person name="Muruganantham S."/>
            <person name="Sp S."/>
            <person name="Haryani S."/>
            <person name="Lau K.J.X."/>
            <person name="Naqvi N.I."/>
        </authorList>
    </citation>
    <scope>NUCLEOTIDE SEQUENCE [LARGE SCALE GENOMIC DNA]</scope>
    <source>
        <strain evidence="9">GMP-LS</strain>
    </source>
</reference>
<dbReference type="InterPro" id="IPR050121">
    <property type="entry name" value="Cytochrome_P450_monoxygenase"/>
</dbReference>
<dbReference type="Proteomes" id="UP001305414">
    <property type="component" value="Unassembled WGS sequence"/>
</dbReference>
<name>A0AAN7UJR1_9PEZI</name>
<evidence type="ECO:0000256" key="3">
    <source>
        <dbReference type="ARBA" id="ARBA00022617"/>
    </source>
</evidence>
<keyword evidence="6 8" id="KW-0408">Iron</keyword>
<dbReference type="PRINTS" id="PR00385">
    <property type="entry name" value="P450"/>
</dbReference>
<dbReference type="GO" id="GO:0005506">
    <property type="term" value="F:iron ion binding"/>
    <property type="evidence" value="ECO:0007669"/>
    <property type="project" value="InterPro"/>
</dbReference>
<evidence type="ECO:0000256" key="7">
    <source>
        <dbReference type="ARBA" id="ARBA00023033"/>
    </source>
</evidence>
<keyword evidence="4 8" id="KW-0479">Metal-binding</keyword>
<dbReference type="AlphaFoldDB" id="A0AAN7UJR1"/>
<comment type="caution">
    <text evidence="9">The sequence shown here is derived from an EMBL/GenBank/DDBJ whole genome shotgun (WGS) entry which is preliminary data.</text>
</comment>
<dbReference type="PANTHER" id="PTHR24305:SF230">
    <property type="entry name" value="P450, PUTATIVE (EUROFUNG)-RELATED"/>
    <property type="match status" value="1"/>
</dbReference>
<evidence type="ECO:0000256" key="4">
    <source>
        <dbReference type="ARBA" id="ARBA00022723"/>
    </source>
</evidence>
<dbReference type="CDD" id="cd11058">
    <property type="entry name" value="CYP60B-like"/>
    <property type="match status" value="1"/>
</dbReference>
<gene>
    <name evidence="9" type="ORF">RRF57_009509</name>
</gene>
<accession>A0AAN7UJR1</accession>
<dbReference type="EMBL" id="JAWHQM010000035">
    <property type="protein sequence ID" value="KAK5633795.1"/>
    <property type="molecule type" value="Genomic_DNA"/>
</dbReference>
<dbReference type="InterPro" id="IPR001128">
    <property type="entry name" value="Cyt_P450"/>
</dbReference>
<keyword evidence="7" id="KW-0503">Monooxygenase</keyword>
<protein>
    <recommendedName>
        <fullName evidence="11">Cytochrome P450</fullName>
    </recommendedName>
</protein>
<keyword evidence="5" id="KW-0560">Oxidoreductase</keyword>
<evidence type="ECO:0000256" key="1">
    <source>
        <dbReference type="ARBA" id="ARBA00001971"/>
    </source>
</evidence>
<comment type="cofactor">
    <cofactor evidence="1 8">
        <name>heme</name>
        <dbReference type="ChEBI" id="CHEBI:30413"/>
    </cofactor>
</comment>
<dbReference type="GO" id="GO:0004497">
    <property type="term" value="F:monooxygenase activity"/>
    <property type="evidence" value="ECO:0007669"/>
    <property type="project" value="UniProtKB-KW"/>
</dbReference>
<evidence type="ECO:0000256" key="2">
    <source>
        <dbReference type="ARBA" id="ARBA00010617"/>
    </source>
</evidence>
<keyword evidence="10" id="KW-1185">Reference proteome</keyword>
<keyword evidence="3 8" id="KW-0349">Heme</keyword>
<dbReference type="InterPro" id="IPR036396">
    <property type="entry name" value="Cyt_P450_sf"/>
</dbReference>
<dbReference type="Pfam" id="PF00067">
    <property type="entry name" value="p450"/>
    <property type="match status" value="1"/>
</dbReference>
<dbReference type="PRINTS" id="PR00463">
    <property type="entry name" value="EP450I"/>
</dbReference>
<sequence>MDTLLRIAGLALAATLVYIAGRVVYNLYFHPLAEFPGPLLRRISRVPWSLAVLKGTAVFDAARLHNKYGPVVRVAPNELAFQDPRAWKDIMGGGVSEIPKWIGMYGVPAFLPPHVQNTTSKDHHRALRKALSPGFSDSSLRAQEPIMAKYIDLLMRRLKAKSQDGPVNIELWYRYVVFDIICDLAFGESLGCLESDGLHPWVAAMIDGAKPMGFLTALNMYPILAAVVNPILAFIAKGPMRLNTEMVKPLVERRLRAGDRSDLINPLIKLHEGQPGAGSNTDELIANATVIIGAGAETSVANLEDALSNSGRNSASILTAVTSLLIDHPEKSDKLAAEVRSAFASRDSITADAVSRLPYLVACIDETLRLFPQTGAPSLRLTDKRATIVGIPVPENTVVGIWPWALYRAAALWTDPDGFHPERFLGDPSFANDTRESFKPFFTGSRDCIGQNLALIEMRLILAHMVFSFDMKRTADSSTKGWVHKQKNLFIVWEKSPFPVELVPVV</sequence>
<dbReference type="PANTHER" id="PTHR24305">
    <property type="entry name" value="CYTOCHROME P450"/>
    <property type="match status" value="1"/>
</dbReference>
<evidence type="ECO:0000256" key="5">
    <source>
        <dbReference type="ARBA" id="ARBA00023002"/>
    </source>
</evidence>
<evidence type="ECO:0000256" key="8">
    <source>
        <dbReference type="PIRSR" id="PIRSR602401-1"/>
    </source>
</evidence>
<dbReference type="Gene3D" id="1.10.630.10">
    <property type="entry name" value="Cytochrome P450"/>
    <property type="match status" value="1"/>
</dbReference>
<evidence type="ECO:0000256" key="6">
    <source>
        <dbReference type="ARBA" id="ARBA00023004"/>
    </source>
</evidence>
<evidence type="ECO:0000313" key="10">
    <source>
        <dbReference type="Proteomes" id="UP001305414"/>
    </source>
</evidence>
<comment type="similarity">
    <text evidence="2">Belongs to the cytochrome P450 family.</text>
</comment>
<dbReference type="InterPro" id="IPR002401">
    <property type="entry name" value="Cyt_P450_E_grp-I"/>
</dbReference>
<organism evidence="9 10">
    <name type="scientific">Xylaria bambusicola</name>
    <dbReference type="NCBI Taxonomy" id="326684"/>
    <lineage>
        <taxon>Eukaryota</taxon>
        <taxon>Fungi</taxon>
        <taxon>Dikarya</taxon>
        <taxon>Ascomycota</taxon>
        <taxon>Pezizomycotina</taxon>
        <taxon>Sordariomycetes</taxon>
        <taxon>Xylariomycetidae</taxon>
        <taxon>Xylariales</taxon>
        <taxon>Xylariaceae</taxon>
        <taxon>Xylaria</taxon>
    </lineage>
</organism>
<evidence type="ECO:0008006" key="11">
    <source>
        <dbReference type="Google" id="ProtNLM"/>
    </source>
</evidence>
<proteinExistence type="inferred from homology"/>